<accession>A0A0J8GR83</accession>
<feature type="transmembrane region" description="Helical" evidence="1">
    <location>
        <begin position="12"/>
        <end position="36"/>
    </location>
</feature>
<protein>
    <submittedName>
        <fullName evidence="2">Uncharacterized protein</fullName>
    </submittedName>
</protein>
<keyword evidence="3" id="KW-1185">Reference proteome</keyword>
<comment type="caution">
    <text evidence="2">The sequence shown here is derived from an EMBL/GenBank/DDBJ whole genome shotgun (WGS) entry which is preliminary data.</text>
</comment>
<feature type="transmembrane region" description="Helical" evidence="1">
    <location>
        <begin position="56"/>
        <end position="85"/>
    </location>
</feature>
<keyword evidence="1" id="KW-1133">Transmembrane helix</keyword>
<proteinExistence type="predicted"/>
<organism evidence="2 3">
    <name type="scientific">Catenovulum maritimum</name>
    <dbReference type="NCBI Taxonomy" id="1513271"/>
    <lineage>
        <taxon>Bacteria</taxon>
        <taxon>Pseudomonadati</taxon>
        <taxon>Pseudomonadota</taxon>
        <taxon>Gammaproteobacteria</taxon>
        <taxon>Alteromonadales</taxon>
        <taxon>Alteromonadaceae</taxon>
        <taxon>Catenovulum</taxon>
    </lineage>
</organism>
<keyword evidence="1" id="KW-0812">Transmembrane</keyword>
<reference evidence="2 3" key="1">
    <citation type="submission" date="2015-04" db="EMBL/GenBank/DDBJ databases">
        <title>Draft Genome Sequence of the Novel Agar-Digesting Marine Bacterium Q1.</title>
        <authorList>
            <person name="Li Y."/>
            <person name="Li D."/>
            <person name="Chen G."/>
            <person name="Du Z."/>
        </authorList>
    </citation>
    <scope>NUCLEOTIDE SEQUENCE [LARGE SCALE GENOMIC DNA]</scope>
    <source>
        <strain evidence="2 3">Q1</strain>
    </source>
</reference>
<name>A0A0J8GR83_9ALTE</name>
<dbReference type="AlphaFoldDB" id="A0A0J8GR83"/>
<evidence type="ECO:0000256" key="1">
    <source>
        <dbReference type="SAM" id="Phobius"/>
    </source>
</evidence>
<feature type="transmembrane region" description="Helical" evidence="1">
    <location>
        <begin position="97"/>
        <end position="119"/>
    </location>
</feature>
<sequence>MALVNMAYSKRRFALTWFVGGYLSSFMSTIIGVMYWSYQKAEWKIDVVSEIIASSIMLPIGWLFCLVAPLSIPSMLGAWVSIIGFVWACRLKNIKPLYLSFAGCFIFGLYWPMAFWTMMSV</sequence>
<keyword evidence="1" id="KW-0472">Membrane</keyword>
<evidence type="ECO:0000313" key="3">
    <source>
        <dbReference type="Proteomes" id="UP000037600"/>
    </source>
</evidence>
<gene>
    <name evidence="2" type="ORF">XM47_18075</name>
</gene>
<dbReference type="STRING" id="1513271.XM47_18075"/>
<dbReference type="Proteomes" id="UP000037600">
    <property type="component" value="Unassembled WGS sequence"/>
</dbReference>
<dbReference type="EMBL" id="LAZL01000044">
    <property type="protein sequence ID" value="KMT63729.1"/>
    <property type="molecule type" value="Genomic_DNA"/>
</dbReference>
<evidence type="ECO:0000313" key="2">
    <source>
        <dbReference type="EMBL" id="KMT63729.1"/>
    </source>
</evidence>